<dbReference type="NCBIfam" id="NF040618">
    <property type="entry name" value="PPA1309_fam"/>
    <property type="match status" value="1"/>
</dbReference>
<dbReference type="Proteomes" id="UP001500266">
    <property type="component" value="Unassembled WGS sequence"/>
</dbReference>
<organism evidence="2 3">
    <name type="scientific">Actinomadura keratinilytica</name>
    <dbReference type="NCBI Taxonomy" id="547461"/>
    <lineage>
        <taxon>Bacteria</taxon>
        <taxon>Bacillati</taxon>
        <taxon>Actinomycetota</taxon>
        <taxon>Actinomycetes</taxon>
        <taxon>Streptosporangiales</taxon>
        <taxon>Thermomonosporaceae</taxon>
        <taxon>Actinomadura</taxon>
    </lineage>
</organism>
<keyword evidence="3" id="KW-1185">Reference proteome</keyword>
<evidence type="ECO:0000256" key="1">
    <source>
        <dbReference type="SAM" id="MobiDB-lite"/>
    </source>
</evidence>
<protein>
    <submittedName>
        <fullName evidence="2">PPA1309 family protein</fullName>
    </submittedName>
</protein>
<proteinExistence type="predicted"/>
<sequence length="209" mass="22309">MSAVDAGAPRSREDGPVSSLLEEVVLDLERHSAQEGWDAPPKLYALVRSSELRRAEPDLADRLGLAPDVETLAALEQDRLPDRGTVEESLAAIAWPDAVEGCALVIERMVLPPEAEQDIPEDEAEAAAWAAEHPDREDVRMVVGVLRDGTRHSALRLRRHDNDDEVLVGPDLVPGLADALVATFEPDVEPDAAPDAAGSDAEPGAADPA</sequence>
<dbReference type="EMBL" id="BAABDO010000014">
    <property type="protein sequence ID" value="GAA4134166.1"/>
    <property type="molecule type" value="Genomic_DNA"/>
</dbReference>
<evidence type="ECO:0000313" key="3">
    <source>
        <dbReference type="Proteomes" id="UP001500266"/>
    </source>
</evidence>
<reference evidence="3" key="1">
    <citation type="journal article" date="2019" name="Int. J. Syst. Evol. Microbiol.">
        <title>The Global Catalogue of Microorganisms (GCM) 10K type strain sequencing project: providing services to taxonomists for standard genome sequencing and annotation.</title>
        <authorList>
            <consortium name="The Broad Institute Genomics Platform"/>
            <consortium name="The Broad Institute Genome Sequencing Center for Infectious Disease"/>
            <person name="Wu L."/>
            <person name="Ma J."/>
        </authorList>
    </citation>
    <scope>NUCLEOTIDE SEQUENCE [LARGE SCALE GENOMIC DNA]</scope>
    <source>
        <strain evidence="3">JCM 17316</strain>
    </source>
</reference>
<accession>A0ABP7YCU5</accession>
<comment type="caution">
    <text evidence="2">The sequence shown here is derived from an EMBL/GenBank/DDBJ whole genome shotgun (WGS) entry which is preliminary data.</text>
</comment>
<gene>
    <name evidence="2" type="ORF">GCM10022416_15720</name>
</gene>
<feature type="region of interest" description="Disordered" evidence="1">
    <location>
        <begin position="186"/>
        <end position="209"/>
    </location>
</feature>
<evidence type="ECO:0000313" key="2">
    <source>
        <dbReference type="EMBL" id="GAA4134166.1"/>
    </source>
</evidence>
<dbReference type="InterPro" id="IPR047681">
    <property type="entry name" value="PPA1309-like"/>
</dbReference>
<feature type="compositionally biased region" description="Low complexity" evidence="1">
    <location>
        <begin position="193"/>
        <end position="209"/>
    </location>
</feature>
<name>A0ABP7YCU5_9ACTN</name>